<evidence type="ECO:0000256" key="5">
    <source>
        <dbReference type="ARBA" id="ARBA00023002"/>
    </source>
</evidence>
<dbReference type="PANTHER" id="PTHR43779">
    <property type="entry name" value="DIOXYGENASE RV0097-RELATED"/>
    <property type="match status" value="1"/>
</dbReference>
<dbReference type="GO" id="GO:0046872">
    <property type="term" value="F:metal ion binding"/>
    <property type="evidence" value="ECO:0007669"/>
    <property type="project" value="UniProtKB-KW"/>
</dbReference>
<dbReference type="PANTHER" id="PTHR43779:SF2">
    <property type="entry name" value="ALPHA-KETOGLUTARATE-DEPENDENT XANTHINE DIOXYGENASE XAN1"/>
    <property type="match status" value="1"/>
</dbReference>
<dbReference type="SUPFAM" id="SSF51197">
    <property type="entry name" value="Clavaminate synthase-like"/>
    <property type="match status" value="1"/>
</dbReference>
<dbReference type="InterPro" id="IPR003819">
    <property type="entry name" value="TauD/TfdA-like"/>
</dbReference>
<reference evidence="8" key="1">
    <citation type="submission" date="2020-04" db="EMBL/GenBank/DDBJ databases">
        <authorList>
            <person name="Chiriac C."/>
            <person name="Salcher M."/>
            <person name="Ghai R."/>
            <person name="Kavagutti S V."/>
        </authorList>
    </citation>
    <scope>NUCLEOTIDE SEQUENCE</scope>
</reference>
<dbReference type="Pfam" id="PF02668">
    <property type="entry name" value="TauD"/>
    <property type="match status" value="1"/>
</dbReference>
<keyword evidence="4 8" id="KW-0223">Dioxygenase</keyword>
<comment type="cofactor">
    <cofactor evidence="1">
        <name>Fe(2+)</name>
        <dbReference type="ChEBI" id="CHEBI:29033"/>
    </cofactor>
</comment>
<dbReference type="InterPro" id="IPR042098">
    <property type="entry name" value="TauD-like_sf"/>
</dbReference>
<feature type="domain" description="TauD/TfdA-like" evidence="7">
    <location>
        <begin position="114"/>
        <end position="301"/>
    </location>
</feature>
<evidence type="ECO:0000256" key="6">
    <source>
        <dbReference type="ARBA" id="ARBA00023004"/>
    </source>
</evidence>
<proteinExistence type="inferred from homology"/>
<keyword evidence="6" id="KW-0408">Iron</keyword>
<sequence length="355" mass="40716">MKTRALKNYSSSVGCEVYDIDFNSEEEIIELGKIVAHNCVVYVDQKIPTEQLYKTMSHWGDDSRALIQSYVLSKKLTGRHWREVLLNLGFLNRGLGDLAGAVTRVSYERDERGNPTGLFPQGELDWHSDQFSRDDAQRIIGLQSVSGSANSQTQFLCTHDAYESLSSDMRSMIKELVVKHKWHVAEDGSWAVWPGMSRQQEMALKYNAMPIDGMETRLYGETVTGLSGVKLLHHSFDGFVGMGREESDKILEEIKNAVFQDKYVYTQDWEDGQIVFMDQQITLHKRPTNLSHGNKRVMSRVITYLNKIYPESQPTTHVGYKGQLLTHDEFAKLVDEDRLKTFLQEEEARELELNH</sequence>
<gene>
    <name evidence="8" type="ORF">UFOVP257_258</name>
</gene>
<dbReference type="PROSITE" id="PS50818">
    <property type="entry name" value="INTEIN_C_TER"/>
    <property type="match status" value="1"/>
</dbReference>
<comment type="similarity">
    <text evidence="2">Belongs to the TfdA dioxygenase family.</text>
</comment>
<dbReference type="EMBL" id="LR796274">
    <property type="protein sequence ID" value="CAB4133536.1"/>
    <property type="molecule type" value="Genomic_DNA"/>
</dbReference>
<evidence type="ECO:0000256" key="4">
    <source>
        <dbReference type="ARBA" id="ARBA00022964"/>
    </source>
</evidence>
<dbReference type="InterPro" id="IPR051178">
    <property type="entry name" value="TfdA_dioxygenase"/>
</dbReference>
<evidence type="ECO:0000259" key="7">
    <source>
        <dbReference type="Pfam" id="PF02668"/>
    </source>
</evidence>
<dbReference type="Gene3D" id="3.60.130.10">
    <property type="entry name" value="Clavaminate synthase-like"/>
    <property type="match status" value="1"/>
</dbReference>
<keyword evidence="5" id="KW-0560">Oxidoreductase</keyword>
<name>A0A6J5LK90_9CAUD</name>
<keyword evidence="3" id="KW-0479">Metal-binding</keyword>
<evidence type="ECO:0000256" key="1">
    <source>
        <dbReference type="ARBA" id="ARBA00001954"/>
    </source>
</evidence>
<evidence type="ECO:0000256" key="3">
    <source>
        <dbReference type="ARBA" id="ARBA00022723"/>
    </source>
</evidence>
<evidence type="ECO:0000256" key="2">
    <source>
        <dbReference type="ARBA" id="ARBA00005896"/>
    </source>
</evidence>
<dbReference type="InterPro" id="IPR030934">
    <property type="entry name" value="Intein_C"/>
</dbReference>
<protein>
    <submittedName>
        <fullName evidence="8">TauD Probable taurine catabolism dioxygenase</fullName>
    </submittedName>
</protein>
<dbReference type="GO" id="GO:0051213">
    <property type="term" value="F:dioxygenase activity"/>
    <property type="evidence" value="ECO:0007669"/>
    <property type="project" value="UniProtKB-KW"/>
</dbReference>
<accession>A0A6J5LK90</accession>
<organism evidence="8">
    <name type="scientific">uncultured Caudovirales phage</name>
    <dbReference type="NCBI Taxonomy" id="2100421"/>
    <lineage>
        <taxon>Viruses</taxon>
        <taxon>Duplodnaviria</taxon>
        <taxon>Heunggongvirae</taxon>
        <taxon>Uroviricota</taxon>
        <taxon>Caudoviricetes</taxon>
        <taxon>Peduoviridae</taxon>
        <taxon>Maltschvirus</taxon>
        <taxon>Maltschvirus maltsch</taxon>
    </lineage>
</organism>
<evidence type="ECO:0000313" key="8">
    <source>
        <dbReference type="EMBL" id="CAB4133536.1"/>
    </source>
</evidence>